<gene>
    <name evidence="2" type="ORF">HGRIS_006621</name>
</gene>
<proteinExistence type="predicted"/>
<feature type="transmembrane region" description="Helical" evidence="1">
    <location>
        <begin position="20"/>
        <end position="43"/>
    </location>
</feature>
<evidence type="ECO:0000313" key="2">
    <source>
        <dbReference type="EMBL" id="KAL0952341.1"/>
    </source>
</evidence>
<keyword evidence="1" id="KW-0472">Membrane</keyword>
<keyword evidence="3" id="KW-1185">Reference proteome</keyword>
<sequence length="115" mass="12610">MMHIQKVIGQSSDTAAPAIGSMISAAIPGLGIVIPALIPLVMLMPGKLAQTARDKAEHREMQRLSCAEALYRLDALSRDMDELIENVGMFTNWWKDLNLNLGDSIPEFSGHQTPH</sequence>
<evidence type="ECO:0000256" key="1">
    <source>
        <dbReference type="SAM" id="Phobius"/>
    </source>
</evidence>
<evidence type="ECO:0000313" key="3">
    <source>
        <dbReference type="Proteomes" id="UP001556367"/>
    </source>
</evidence>
<keyword evidence="1" id="KW-0812">Transmembrane</keyword>
<name>A0ABR3J9W5_9AGAR</name>
<accession>A0ABR3J9W5</accession>
<dbReference type="Proteomes" id="UP001556367">
    <property type="component" value="Unassembled WGS sequence"/>
</dbReference>
<keyword evidence="1" id="KW-1133">Transmembrane helix</keyword>
<dbReference type="EMBL" id="JASNQZ010000010">
    <property type="protein sequence ID" value="KAL0952341.1"/>
    <property type="molecule type" value="Genomic_DNA"/>
</dbReference>
<comment type="caution">
    <text evidence="2">The sequence shown here is derived from an EMBL/GenBank/DDBJ whole genome shotgun (WGS) entry which is preliminary data.</text>
</comment>
<organism evidence="2 3">
    <name type="scientific">Hohenbuehelia grisea</name>
    <dbReference type="NCBI Taxonomy" id="104357"/>
    <lineage>
        <taxon>Eukaryota</taxon>
        <taxon>Fungi</taxon>
        <taxon>Dikarya</taxon>
        <taxon>Basidiomycota</taxon>
        <taxon>Agaricomycotina</taxon>
        <taxon>Agaricomycetes</taxon>
        <taxon>Agaricomycetidae</taxon>
        <taxon>Agaricales</taxon>
        <taxon>Pleurotineae</taxon>
        <taxon>Pleurotaceae</taxon>
        <taxon>Hohenbuehelia</taxon>
    </lineage>
</organism>
<reference evidence="3" key="1">
    <citation type="submission" date="2024-06" db="EMBL/GenBank/DDBJ databases">
        <title>Multi-omics analyses provide insights into the biosynthesis of the anticancer antibiotic pleurotin in Hohenbuehelia grisea.</title>
        <authorList>
            <person name="Weaver J.A."/>
            <person name="Alberti F."/>
        </authorList>
    </citation>
    <scope>NUCLEOTIDE SEQUENCE [LARGE SCALE GENOMIC DNA]</scope>
    <source>
        <strain evidence="3">T-177</strain>
    </source>
</reference>
<protein>
    <submittedName>
        <fullName evidence="2">Uncharacterized protein</fullName>
    </submittedName>
</protein>